<dbReference type="PANTHER" id="PTHR34822">
    <property type="entry name" value="GRPB DOMAIN PROTEIN (AFU_ORTHOLOGUE AFUA_1G01530)"/>
    <property type="match status" value="1"/>
</dbReference>
<sequence length="214" mass="23975">MASALEVTTILEADEKDVEVISTRPQKPLEIVEYNPEWPAQYAEVEARIRRALRNGDDDDDGDGNGVVLEVTHVGSTSVPGLPAKDVIDVDLVVADPGDEASYAPALGAAGFRFLLREPAWYRHRLFYLPEPYYVNLHVFGPESPELARHRLFRDWLRGHPDDRARYAAAKRDAARAAAAAGERVQQYNLRKEPVLREILHRVFEAHGLLTPST</sequence>
<protein>
    <recommendedName>
        <fullName evidence="3">GrpB domain protein</fullName>
    </recommendedName>
</protein>
<dbReference type="PANTHER" id="PTHR34822:SF1">
    <property type="entry name" value="GRPB FAMILY PROTEIN"/>
    <property type="match status" value="1"/>
</dbReference>
<dbReference type="OMA" id="YAWFIKR"/>
<evidence type="ECO:0000313" key="2">
    <source>
        <dbReference type="Proteomes" id="UP000054516"/>
    </source>
</evidence>
<proteinExistence type="predicted"/>
<dbReference type="AlphaFoldDB" id="A0A1W2TBH5"/>
<dbReference type="Pfam" id="PF04229">
    <property type="entry name" value="GrpB"/>
    <property type="match status" value="1"/>
</dbReference>
<dbReference type="SUPFAM" id="SSF81301">
    <property type="entry name" value="Nucleotidyltransferase"/>
    <property type="match status" value="1"/>
</dbReference>
<accession>A0A1W2TBH5</accession>
<name>A0A1W2TBH5_ROSNE</name>
<dbReference type="EMBL" id="DF977455">
    <property type="protein sequence ID" value="GAP85272.1"/>
    <property type="molecule type" value="Genomic_DNA"/>
</dbReference>
<gene>
    <name evidence="1" type="ORF">SAMD00023353_1002520</name>
</gene>
<reference evidence="1" key="1">
    <citation type="submission" date="2016-03" db="EMBL/GenBank/DDBJ databases">
        <title>Draft genome sequence of Rosellinia necatrix.</title>
        <authorList>
            <person name="Kanematsu S."/>
        </authorList>
    </citation>
    <scope>NUCLEOTIDE SEQUENCE [LARGE SCALE GENOMIC DNA]</scope>
    <source>
        <strain evidence="1">W97</strain>
    </source>
</reference>
<dbReference type="Proteomes" id="UP000054516">
    <property type="component" value="Unassembled WGS sequence"/>
</dbReference>
<evidence type="ECO:0000313" key="1">
    <source>
        <dbReference type="EMBL" id="GAP85272.1"/>
    </source>
</evidence>
<dbReference type="Gene3D" id="3.30.460.10">
    <property type="entry name" value="Beta Polymerase, domain 2"/>
    <property type="match status" value="1"/>
</dbReference>
<keyword evidence="2" id="KW-1185">Reference proteome</keyword>
<dbReference type="InterPro" id="IPR007344">
    <property type="entry name" value="GrpB/CoaE"/>
</dbReference>
<dbReference type="OrthoDB" id="630895at2759"/>
<dbReference type="InterPro" id="IPR043519">
    <property type="entry name" value="NT_sf"/>
</dbReference>
<organism evidence="1">
    <name type="scientific">Rosellinia necatrix</name>
    <name type="common">White root-rot fungus</name>
    <dbReference type="NCBI Taxonomy" id="77044"/>
    <lineage>
        <taxon>Eukaryota</taxon>
        <taxon>Fungi</taxon>
        <taxon>Dikarya</taxon>
        <taxon>Ascomycota</taxon>
        <taxon>Pezizomycotina</taxon>
        <taxon>Sordariomycetes</taxon>
        <taxon>Xylariomycetidae</taxon>
        <taxon>Xylariales</taxon>
        <taxon>Xylariaceae</taxon>
        <taxon>Rosellinia</taxon>
    </lineage>
</organism>
<evidence type="ECO:0008006" key="3">
    <source>
        <dbReference type="Google" id="ProtNLM"/>
    </source>
</evidence>